<comment type="catalytic activity">
    <reaction evidence="1">
        <text>ATP + protein L-histidine = ADP + protein N-phospho-L-histidine.</text>
        <dbReference type="EC" id="2.7.13.3"/>
    </reaction>
</comment>
<keyword evidence="5" id="KW-0418">Kinase</keyword>
<accession>U2YVI2</accession>
<keyword evidence="10" id="KW-1185">Reference proteome</keyword>
<sequence length="622" mass="67164">MEPFRRAFGRLSPVVLGVVGLGTLAVPVYDVYAAVVSHGAPLLPTLAENAIPAICALSLLATAGWIVAGSWRRGEANTVVFWCLAAFVAAAALHVWLFGVQLVTEHRVHPYTTAANAVVAASVLGLLVGVYDARRGRRHERVATERGNLSSLFAKTTDCVVHIDYCERGPVVKAANGAFEDTFGYAEADAVDRVLDDLIVPETADGTRIPEFERRVRNGEPFETEVTRESVGGPREFLLRLIPLDADGEAYAVYTDITGRKRVHEEIADRNRVEYLHRIVSDLTAVDEIDAVGDVVMDAAAETLDHETGCFVVDGEVIETRGTGDADVPASDAIDAARAGETATITNHDGTAVLTIPVGDRGAIQLGAPDGSFDDRDRDVAELLGTHAGETLARLDRQREIRAERERLEFVNRMLRHNLLNGMNVVRGRLAMLDGNVEDGLDDHLDTASERVAEMISHVETMRSFTKAVVADGADRRPMPLGAVLDREAECVRDDYSNADVTVEGDLPSVTVAADDLLGEVFANVLTNAVQHNDTENPTVTVTTTVEETTASVVVRDDGPGIPDAEKTRVFEKGMQGLANPGDGFGLYFVNEVIERYGGDVDVRDNGPRGAVFELTFERADA</sequence>
<dbReference type="GO" id="GO:0005524">
    <property type="term" value="F:ATP binding"/>
    <property type="evidence" value="ECO:0007669"/>
    <property type="project" value="UniProtKB-KW"/>
</dbReference>
<dbReference type="GO" id="GO:0004673">
    <property type="term" value="F:protein histidine kinase activity"/>
    <property type="evidence" value="ECO:0007669"/>
    <property type="project" value="UniProtKB-EC"/>
</dbReference>
<evidence type="ECO:0000313" key="9">
    <source>
        <dbReference type="EMBL" id="GAD53035.1"/>
    </source>
</evidence>
<dbReference type="RefSeq" id="WP_021780382.1">
    <property type="nucleotide sequence ID" value="NZ_BATA01000045.1"/>
</dbReference>
<dbReference type="SUPFAM" id="SSF55785">
    <property type="entry name" value="PYP-like sensor domain (PAS domain)"/>
    <property type="match status" value="1"/>
</dbReference>
<dbReference type="EMBL" id="BATA01000045">
    <property type="protein sequence ID" value="GAD53035.1"/>
    <property type="molecule type" value="Genomic_DNA"/>
</dbReference>
<dbReference type="InterPro" id="IPR050980">
    <property type="entry name" value="2C_sensor_his_kinase"/>
</dbReference>
<feature type="transmembrane region" description="Helical" evidence="7">
    <location>
        <begin position="79"/>
        <end position="99"/>
    </location>
</feature>
<dbReference type="eggNOG" id="arCOG06219">
    <property type="taxonomic scope" value="Archaea"/>
</dbReference>
<feature type="transmembrane region" description="Helical" evidence="7">
    <location>
        <begin position="49"/>
        <end position="67"/>
    </location>
</feature>
<evidence type="ECO:0000256" key="5">
    <source>
        <dbReference type="ARBA" id="ARBA00022777"/>
    </source>
</evidence>
<dbReference type="AlphaFoldDB" id="U2YVI2"/>
<evidence type="ECO:0000259" key="8">
    <source>
        <dbReference type="PROSITE" id="PS50109"/>
    </source>
</evidence>
<dbReference type="EC" id="2.7.13.3" evidence="2"/>
<dbReference type="eggNOG" id="arCOG02327">
    <property type="taxonomic scope" value="Archaea"/>
</dbReference>
<evidence type="ECO:0000256" key="1">
    <source>
        <dbReference type="ARBA" id="ARBA00000085"/>
    </source>
</evidence>
<proteinExistence type="predicted"/>
<evidence type="ECO:0000256" key="4">
    <source>
        <dbReference type="ARBA" id="ARBA00022741"/>
    </source>
</evidence>
<comment type="caution">
    <text evidence="9">The sequence shown here is derived from an EMBL/GenBank/DDBJ whole genome shotgun (WGS) entry which is preliminary data.</text>
</comment>
<dbReference type="OrthoDB" id="3369at2157"/>
<keyword evidence="3" id="KW-0808">Transferase</keyword>
<feature type="domain" description="Histidine kinase" evidence="8">
    <location>
        <begin position="414"/>
        <end position="621"/>
    </location>
</feature>
<dbReference type="CDD" id="cd00075">
    <property type="entry name" value="HATPase"/>
    <property type="match status" value="1"/>
</dbReference>
<dbReference type="SUPFAM" id="SSF55874">
    <property type="entry name" value="ATPase domain of HSP90 chaperone/DNA topoisomerase II/histidine kinase"/>
    <property type="match status" value="1"/>
</dbReference>
<dbReference type="PRINTS" id="PR00344">
    <property type="entry name" value="BCTRLSENSOR"/>
</dbReference>
<dbReference type="Pfam" id="PF08448">
    <property type="entry name" value="PAS_4"/>
    <property type="match status" value="1"/>
</dbReference>
<evidence type="ECO:0000256" key="2">
    <source>
        <dbReference type="ARBA" id="ARBA00012438"/>
    </source>
</evidence>
<gene>
    <name evidence="9" type="ORF">MBEHAL_1795</name>
</gene>
<dbReference type="Pfam" id="PF02518">
    <property type="entry name" value="HATPase_c"/>
    <property type="match status" value="1"/>
</dbReference>
<dbReference type="PANTHER" id="PTHR44936:SF10">
    <property type="entry name" value="SENSOR PROTEIN RSTB"/>
    <property type="match status" value="1"/>
</dbReference>
<dbReference type="PROSITE" id="PS50109">
    <property type="entry name" value="HIS_KIN"/>
    <property type="match status" value="1"/>
</dbReference>
<keyword evidence="7" id="KW-0472">Membrane</keyword>
<evidence type="ECO:0000256" key="7">
    <source>
        <dbReference type="SAM" id="Phobius"/>
    </source>
</evidence>
<dbReference type="PANTHER" id="PTHR44936">
    <property type="entry name" value="SENSOR PROTEIN CREC"/>
    <property type="match status" value="1"/>
</dbReference>
<keyword evidence="4" id="KW-0547">Nucleotide-binding</keyword>
<dbReference type="InterPro" id="IPR005467">
    <property type="entry name" value="His_kinase_dom"/>
</dbReference>
<dbReference type="Gene3D" id="3.30.450.20">
    <property type="entry name" value="PAS domain"/>
    <property type="match status" value="1"/>
</dbReference>
<keyword evidence="6" id="KW-0067">ATP-binding</keyword>
<evidence type="ECO:0000256" key="6">
    <source>
        <dbReference type="ARBA" id="ARBA00022840"/>
    </source>
</evidence>
<evidence type="ECO:0000256" key="3">
    <source>
        <dbReference type="ARBA" id="ARBA00022679"/>
    </source>
</evidence>
<dbReference type="Proteomes" id="UP000016986">
    <property type="component" value="Unassembled WGS sequence"/>
</dbReference>
<dbReference type="InterPro" id="IPR035965">
    <property type="entry name" value="PAS-like_dom_sf"/>
</dbReference>
<dbReference type="InterPro" id="IPR013656">
    <property type="entry name" value="PAS_4"/>
</dbReference>
<keyword evidence="7" id="KW-0812">Transmembrane</keyword>
<dbReference type="SMART" id="SM00387">
    <property type="entry name" value="HATPase_c"/>
    <property type="match status" value="1"/>
</dbReference>
<keyword evidence="7" id="KW-1133">Transmembrane helix</keyword>
<organism evidence="9 10">
    <name type="scientific">Halarchaeum acidiphilum MH1-52-1</name>
    <dbReference type="NCBI Taxonomy" id="1261545"/>
    <lineage>
        <taxon>Archaea</taxon>
        <taxon>Methanobacteriati</taxon>
        <taxon>Methanobacteriota</taxon>
        <taxon>Stenosarchaea group</taxon>
        <taxon>Halobacteria</taxon>
        <taxon>Halobacteriales</taxon>
        <taxon>Halobacteriaceae</taxon>
    </lineage>
</organism>
<feature type="transmembrane region" description="Helical" evidence="7">
    <location>
        <begin position="111"/>
        <end position="131"/>
    </location>
</feature>
<dbReference type="InterPro" id="IPR036890">
    <property type="entry name" value="HATPase_C_sf"/>
</dbReference>
<reference evidence="9 10" key="1">
    <citation type="submission" date="2013-09" db="EMBL/GenBank/DDBJ databases">
        <title>Whole genome sequencing of Halarchaeum acidiphilum strain MH1-52-1.</title>
        <authorList>
            <person name="Shimane Y."/>
            <person name="Minegishi H."/>
            <person name="Nishi S."/>
            <person name="Echigo A."/>
            <person name="Shuto A."/>
            <person name="Konishi M."/>
            <person name="Ito T."/>
            <person name="Ohkuma M."/>
            <person name="Ohta Y."/>
            <person name="Nagano Y."/>
            <person name="Tsubouchi T."/>
            <person name="Mori K."/>
            <person name="Usui K."/>
            <person name="Kamekura M."/>
            <person name="Usami R."/>
            <person name="Takaki Y."/>
            <person name="Hatada Y."/>
        </authorList>
    </citation>
    <scope>NUCLEOTIDE SEQUENCE [LARGE SCALE GENOMIC DNA]</scope>
    <source>
        <strain evidence="9 10">JCM 16109</strain>
    </source>
</reference>
<dbReference type="SUPFAM" id="SSF55781">
    <property type="entry name" value="GAF domain-like"/>
    <property type="match status" value="1"/>
</dbReference>
<dbReference type="InterPro" id="IPR004358">
    <property type="entry name" value="Sig_transdc_His_kin-like_C"/>
</dbReference>
<dbReference type="InterPro" id="IPR003594">
    <property type="entry name" value="HATPase_dom"/>
</dbReference>
<name>U2YVI2_9EURY</name>
<evidence type="ECO:0000313" key="10">
    <source>
        <dbReference type="Proteomes" id="UP000016986"/>
    </source>
</evidence>
<dbReference type="Gene3D" id="3.30.565.10">
    <property type="entry name" value="Histidine kinase-like ATPase, C-terminal domain"/>
    <property type="match status" value="1"/>
</dbReference>
<protein>
    <recommendedName>
        <fullName evidence="2">histidine kinase</fullName>
        <ecNumber evidence="2">2.7.13.3</ecNumber>
    </recommendedName>
</protein>